<dbReference type="Pfam" id="PF03372">
    <property type="entry name" value="Exo_endo_phos"/>
    <property type="match status" value="1"/>
</dbReference>
<keyword evidence="3" id="KW-1185">Reference proteome</keyword>
<dbReference type="SUPFAM" id="SSF56219">
    <property type="entry name" value="DNase I-like"/>
    <property type="match status" value="1"/>
</dbReference>
<sequence length="287" mass="31725">MKLITWNIQWCRGVDGRVDPARIVEHARALADFDVLCLQEVAANFPALAGSRGENQFALLAELLPGYTAVPGAAVDAPAPDGGRRVFGNMILSRLPVRQVLRIQLPWPADPDTNGMPRLLLEATVQAPFGPLRVMTTHLEYYSPVQRAAQVEAVRARHAEAFSHARLDRARDASHGPFHTWDQPVSAILTGDFNYLPEDPCHARMQADFELLEGAGRPPALVDAWRHAHPGLPHAFTNGVHDRAQWPAPYACDFIYASEDLLPRLRELRVDGDTQASDHQPVLIALD</sequence>
<dbReference type="RefSeq" id="WP_147704870.1">
    <property type="nucleotide sequence ID" value="NZ_VDUY01000005.1"/>
</dbReference>
<name>A0A5C8NTY5_9BURK</name>
<dbReference type="GO" id="GO:0016020">
    <property type="term" value="C:membrane"/>
    <property type="evidence" value="ECO:0007669"/>
    <property type="project" value="GOC"/>
</dbReference>
<dbReference type="PANTHER" id="PTHR14859:SF0">
    <property type="entry name" value="ENDONUCLEASE_EXONUCLEASE_PHOSPHATASE FAMILY PROTEIN, EXPRESSED"/>
    <property type="match status" value="1"/>
</dbReference>
<evidence type="ECO:0000313" key="2">
    <source>
        <dbReference type="EMBL" id="TXL64621.1"/>
    </source>
</evidence>
<evidence type="ECO:0000259" key="1">
    <source>
        <dbReference type="Pfam" id="PF03372"/>
    </source>
</evidence>
<reference evidence="2 3" key="1">
    <citation type="submission" date="2019-06" db="EMBL/GenBank/DDBJ databases">
        <title>Quisquiliibacterium sp. nov., isolated from a maize field.</title>
        <authorList>
            <person name="Lin S.-Y."/>
            <person name="Tsai C.-F."/>
            <person name="Young C.-C."/>
        </authorList>
    </citation>
    <scope>NUCLEOTIDE SEQUENCE [LARGE SCALE GENOMIC DNA]</scope>
    <source>
        <strain evidence="2 3">CC-CFT501</strain>
    </source>
</reference>
<dbReference type="EMBL" id="VDUY01000005">
    <property type="protein sequence ID" value="TXL64621.1"/>
    <property type="molecule type" value="Genomic_DNA"/>
</dbReference>
<feature type="domain" description="Endonuclease/exonuclease/phosphatase" evidence="1">
    <location>
        <begin position="4"/>
        <end position="279"/>
    </location>
</feature>
<dbReference type="OrthoDB" id="5294090at2"/>
<keyword evidence="2" id="KW-0255">Endonuclease</keyword>
<dbReference type="InterPro" id="IPR036691">
    <property type="entry name" value="Endo/exonu/phosph_ase_sf"/>
</dbReference>
<keyword evidence="2" id="KW-0378">Hydrolase</keyword>
<dbReference type="PANTHER" id="PTHR14859">
    <property type="entry name" value="CALCOFLUOR WHITE HYPERSENSITIVE PROTEIN PRECURSOR"/>
    <property type="match status" value="1"/>
</dbReference>
<dbReference type="AlphaFoldDB" id="A0A5C8NTY5"/>
<dbReference type="InterPro" id="IPR051916">
    <property type="entry name" value="GPI-anchor_lipid_remodeler"/>
</dbReference>
<dbReference type="GO" id="GO:0004519">
    <property type="term" value="F:endonuclease activity"/>
    <property type="evidence" value="ECO:0007669"/>
    <property type="project" value="UniProtKB-KW"/>
</dbReference>
<gene>
    <name evidence="2" type="ORF">FHP08_12785</name>
</gene>
<dbReference type="Gene3D" id="3.60.10.10">
    <property type="entry name" value="Endonuclease/exonuclease/phosphatase"/>
    <property type="match status" value="1"/>
</dbReference>
<dbReference type="InterPro" id="IPR005135">
    <property type="entry name" value="Endo/exonuclease/phosphatase"/>
</dbReference>
<keyword evidence="2" id="KW-0540">Nuclease</keyword>
<dbReference type="Proteomes" id="UP000321548">
    <property type="component" value="Unassembled WGS sequence"/>
</dbReference>
<comment type="caution">
    <text evidence="2">The sequence shown here is derived from an EMBL/GenBank/DDBJ whole genome shotgun (WGS) entry which is preliminary data.</text>
</comment>
<dbReference type="GO" id="GO:0006506">
    <property type="term" value="P:GPI anchor biosynthetic process"/>
    <property type="evidence" value="ECO:0007669"/>
    <property type="project" value="TreeGrafter"/>
</dbReference>
<organism evidence="2 3">
    <name type="scientific">Zeimonas arvi</name>
    <dbReference type="NCBI Taxonomy" id="2498847"/>
    <lineage>
        <taxon>Bacteria</taxon>
        <taxon>Pseudomonadati</taxon>
        <taxon>Pseudomonadota</taxon>
        <taxon>Betaproteobacteria</taxon>
        <taxon>Burkholderiales</taxon>
        <taxon>Burkholderiaceae</taxon>
        <taxon>Zeimonas</taxon>
    </lineage>
</organism>
<protein>
    <submittedName>
        <fullName evidence="2">Endonuclease</fullName>
    </submittedName>
</protein>
<evidence type="ECO:0000313" key="3">
    <source>
        <dbReference type="Proteomes" id="UP000321548"/>
    </source>
</evidence>
<proteinExistence type="predicted"/>
<accession>A0A5C8NTY5</accession>